<sequence length="606" mass="67806">MIMPFLAPMLFGAALTTSTTLPLTQNSHHWQGAYERVQTLSAPRSLSEQSPHHAGPGAGLSYQLLKSVRKGDATIEKYQLSYQGVPVLGSEVVFVVTDDKQVTRAIGNEFHDVSQLGDISQAFVYSQQQVLNHIRENLGYSTVKVYSFERGIERVGEHYQTVYAVDLLQGDGTRPQLLLDSRTLNTVRVADGIAHFSAPEEHAVAAMTGNYKLGLNCLQAPNMATTQCQNIKLPLDHPRTKLFFPEPPVISNVYYTNSQASLFSQFDGYPMVIEWQDGRCHLRNSAVETLKPASNTAVDQQQAYSYDCPDGPQESYGVTSEPYYYYMLKGSFQPVNDAHFYGGLTAQMLTDYFQSLYPNQQQPCPTSDPQYCLKPIRQRVDYNEEWYQSTWDGTFTNLGKGGQGPLGWYFPHGSSLDVVAHEIGHALLEWNTGIVSSSVEQGALHESFADITAMAVKDYYLRHLDQGTGSHNWANSVVYSQLSDSQGKFWHQAWDVFFADRGMRYLNHPSWDGDSIDDYRDRAQSGVNHHRAGVLNKFFYLLASSPGWSVERAYQLVLEAMTQCFPSHAGMLEASECILAVTQDPQQLDMLSTLMQQVGLVPPSMI</sequence>
<dbReference type="Gene3D" id="3.10.170.10">
    <property type="match status" value="1"/>
</dbReference>
<dbReference type="Gene3D" id="3.10.450.490">
    <property type="match status" value="1"/>
</dbReference>
<dbReference type="Pfam" id="PF01447">
    <property type="entry name" value="Peptidase_M4"/>
    <property type="match status" value="1"/>
</dbReference>
<comment type="function">
    <text evidence="9">Extracellular zinc metalloprotease.</text>
</comment>
<dbReference type="EC" id="3.4.24.-" evidence="9"/>
<feature type="domain" description="FTP" evidence="12">
    <location>
        <begin position="71"/>
        <end position="108"/>
    </location>
</feature>
<reference evidence="13 14" key="1">
    <citation type="submission" date="2021-03" db="EMBL/GenBank/DDBJ databases">
        <title>Complete Genome of Pseudoalteromonas viridis Strain BBR56, a new biocontrol bacterial candidate.</title>
        <authorList>
            <person name="Handayani D.P."/>
            <person name="Isnansetyo A."/>
            <person name="Istiqomah I."/>
            <person name="Jumina J."/>
        </authorList>
    </citation>
    <scope>NUCLEOTIDE SEQUENCE [LARGE SCALE GENOMIC DNA]</scope>
    <source>
        <strain evidence="13 14">BBR56</strain>
    </source>
</reference>
<dbReference type="PANTHER" id="PTHR33794">
    <property type="entry name" value="BACILLOLYSIN"/>
    <property type="match status" value="1"/>
</dbReference>
<evidence type="ECO:0000256" key="3">
    <source>
        <dbReference type="ARBA" id="ARBA00022723"/>
    </source>
</evidence>
<evidence type="ECO:0000313" key="14">
    <source>
        <dbReference type="Proteomes" id="UP000665025"/>
    </source>
</evidence>
<dbReference type="InterPro" id="IPR001570">
    <property type="entry name" value="Peptidase_M4_C_domain"/>
</dbReference>
<proteinExistence type="inferred from homology"/>
<comment type="cofactor">
    <cofactor evidence="9">
        <name>Zn(2+)</name>
        <dbReference type="ChEBI" id="CHEBI:29105"/>
    </cofactor>
</comment>
<keyword evidence="6 9" id="KW-0862">Zinc</keyword>
<dbReference type="Gene3D" id="1.10.390.10">
    <property type="entry name" value="Neutral Protease Domain 2"/>
    <property type="match status" value="1"/>
</dbReference>
<keyword evidence="5 9" id="KW-0378">Hydrolase</keyword>
<evidence type="ECO:0000256" key="9">
    <source>
        <dbReference type="RuleBase" id="RU366073"/>
    </source>
</evidence>
<keyword evidence="7 9" id="KW-0482">Metalloprotease</keyword>
<evidence type="ECO:0000259" key="11">
    <source>
        <dbReference type="Pfam" id="PF02868"/>
    </source>
</evidence>
<accession>A0ABX7V3M8</accession>
<comment type="similarity">
    <text evidence="1 9">Belongs to the peptidase M4 family.</text>
</comment>
<evidence type="ECO:0000313" key="13">
    <source>
        <dbReference type="EMBL" id="QTL35501.1"/>
    </source>
</evidence>
<comment type="subcellular location">
    <subcellularLocation>
        <location evidence="9">Secreted</location>
    </subcellularLocation>
</comment>
<organism evidence="13 14">
    <name type="scientific">Pseudoalteromonas viridis</name>
    <dbReference type="NCBI Taxonomy" id="339617"/>
    <lineage>
        <taxon>Bacteria</taxon>
        <taxon>Pseudomonadati</taxon>
        <taxon>Pseudomonadota</taxon>
        <taxon>Gammaproteobacteria</taxon>
        <taxon>Alteromonadales</taxon>
        <taxon>Pseudoalteromonadaceae</taxon>
        <taxon>Pseudoalteromonas</taxon>
    </lineage>
</organism>
<dbReference type="SUPFAM" id="SSF55486">
    <property type="entry name" value="Metalloproteases ('zincins'), catalytic domain"/>
    <property type="match status" value="1"/>
</dbReference>
<keyword evidence="14" id="KW-1185">Reference proteome</keyword>
<dbReference type="Proteomes" id="UP000665025">
    <property type="component" value="Chromosome 1"/>
</dbReference>
<evidence type="ECO:0000259" key="10">
    <source>
        <dbReference type="Pfam" id="PF01447"/>
    </source>
</evidence>
<dbReference type="PANTHER" id="PTHR33794:SF1">
    <property type="entry name" value="BACILLOLYSIN"/>
    <property type="match status" value="1"/>
</dbReference>
<keyword evidence="2 9" id="KW-0645">Protease</keyword>
<keyword evidence="9" id="KW-0964">Secreted</keyword>
<dbReference type="PRINTS" id="PR00730">
    <property type="entry name" value="THERMOLYSIN"/>
</dbReference>
<evidence type="ECO:0000256" key="5">
    <source>
        <dbReference type="ARBA" id="ARBA00022801"/>
    </source>
</evidence>
<dbReference type="Pfam" id="PF02868">
    <property type="entry name" value="Peptidase_M4_C"/>
    <property type="match status" value="1"/>
</dbReference>
<dbReference type="RefSeq" id="WP_209052370.1">
    <property type="nucleotide sequence ID" value="NZ_CP072425.1"/>
</dbReference>
<gene>
    <name evidence="13" type="ORF">J5X90_00010</name>
</gene>
<evidence type="ECO:0000256" key="8">
    <source>
        <dbReference type="ARBA" id="ARBA00023145"/>
    </source>
</evidence>
<dbReference type="InterPro" id="IPR023612">
    <property type="entry name" value="Peptidase_M4"/>
</dbReference>
<dbReference type="InterPro" id="IPR027268">
    <property type="entry name" value="Peptidase_M4/M1_CTD_sf"/>
</dbReference>
<keyword evidence="8" id="KW-0865">Zymogen</keyword>
<evidence type="ECO:0000256" key="7">
    <source>
        <dbReference type="ARBA" id="ARBA00023049"/>
    </source>
</evidence>
<keyword evidence="3" id="KW-0479">Metal-binding</keyword>
<dbReference type="InterPro" id="IPR011096">
    <property type="entry name" value="FTP_domain"/>
</dbReference>
<evidence type="ECO:0000256" key="4">
    <source>
        <dbReference type="ARBA" id="ARBA00022729"/>
    </source>
</evidence>
<dbReference type="InterPro" id="IPR050728">
    <property type="entry name" value="Zinc_Metalloprotease_M4"/>
</dbReference>
<evidence type="ECO:0000259" key="12">
    <source>
        <dbReference type="Pfam" id="PF07504"/>
    </source>
</evidence>
<evidence type="ECO:0000256" key="1">
    <source>
        <dbReference type="ARBA" id="ARBA00009388"/>
    </source>
</evidence>
<evidence type="ECO:0000256" key="2">
    <source>
        <dbReference type="ARBA" id="ARBA00022670"/>
    </source>
</evidence>
<dbReference type="InterPro" id="IPR013856">
    <property type="entry name" value="Peptidase_M4_domain"/>
</dbReference>
<keyword evidence="4" id="KW-0732">Signal</keyword>
<dbReference type="EMBL" id="CP072425">
    <property type="protein sequence ID" value="QTL35501.1"/>
    <property type="molecule type" value="Genomic_DNA"/>
</dbReference>
<feature type="domain" description="Peptidase M4" evidence="10">
    <location>
        <begin position="276"/>
        <end position="428"/>
    </location>
</feature>
<dbReference type="Pfam" id="PF07504">
    <property type="entry name" value="FTP"/>
    <property type="match status" value="1"/>
</dbReference>
<protein>
    <recommendedName>
        <fullName evidence="9">Neutral metalloproteinase</fullName>
        <ecNumber evidence="9">3.4.24.-</ecNumber>
    </recommendedName>
</protein>
<evidence type="ECO:0000256" key="6">
    <source>
        <dbReference type="ARBA" id="ARBA00022833"/>
    </source>
</evidence>
<feature type="domain" description="Peptidase M4 C-terminal" evidence="11">
    <location>
        <begin position="440"/>
        <end position="584"/>
    </location>
</feature>
<name>A0ABX7V3M8_9GAMM</name>